<dbReference type="GO" id="GO:0000155">
    <property type="term" value="F:phosphorelay sensor kinase activity"/>
    <property type="evidence" value="ECO:0007669"/>
    <property type="project" value="InterPro"/>
</dbReference>
<keyword evidence="9 11" id="KW-1133">Transmembrane helix</keyword>
<dbReference type="InterPro" id="IPR004358">
    <property type="entry name" value="Sig_transdc_His_kin-like_C"/>
</dbReference>
<evidence type="ECO:0000256" key="4">
    <source>
        <dbReference type="ARBA" id="ARBA00022475"/>
    </source>
</evidence>
<evidence type="ECO:0000256" key="3">
    <source>
        <dbReference type="ARBA" id="ARBA00012438"/>
    </source>
</evidence>
<dbReference type="RefSeq" id="WP_189490432.1">
    <property type="nucleotide sequence ID" value="NZ_BMZG01000001.1"/>
</dbReference>
<dbReference type="SUPFAM" id="SSF47384">
    <property type="entry name" value="Homodimeric domain of signal transducing histidine kinase"/>
    <property type="match status" value="1"/>
</dbReference>
<dbReference type="Gene3D" id="1.10.287.130">
    <property type="match status" value="1"/>
</dbReference>
<evidence type="ECO:0000256" key="5">
    <source>
        <dbReference type="ARBA" id="ARBA00022553"/>
    </source>
</evidence>
<evidence type="ECO:0000259" key="12">
    <source>
        <dbReference type="PROSITE" id="PS50109"/>
    </source>
</evidence>
<dbReference type="InterPro" id="IPR036890">
    <property type="entry name" value="HATPase_C_sf"/>
</dbReference>
<evidence type="ECO:0000256" key="8">
    <source>
        <dbReference type="ARBA" id="ARBA00022777"/>
    </source>
</evidence>
<keyword evidence="10 11" id="KW-0472">Membrane</keyword>
<feature type="domain" description="Histidine kinase" evidence="12">
    <location>
        <begin position="262"/>
        <end position="474"/>
    </location>
</feature>
<accession>A0A8J3FYD7</accession>
<dbReference type="EMBL" id="BMZG01000001">
    <property type="protein sequence ID" value="GHA65118.1"/>
    <property type="molecule type" value="Genomic_DNA"/>
</dbReference>
<feature type="transmembrane region" description="Helical" evidence="11">
    <location>
        <begin position="184"/>
        <end position="206"/>
    </location>
</feature>
<dbReference type="PROSITE" id="PS50109">
    <property type="entry name" value="HIS_KIN"/>
    <property type="match status" value="1"/>
</dbReference>
<reference evidence="13" key="1">
    <citation type="journal article" date="2014" name="Int. J. Syst. Evol. Microbiol.">
        <title>Complete genome sequence of Corynebacterium casei LMG S-19264T (=DSM 44701T), isolated from a smear-ripened cheese.</title>
        <authorList>
            <consortium name="US DOE Joint Genome Institute (JGI-PGF)"/>
            <person name="Walter F."/>
            <person name="Albersmeier A."/>
            <person name="Kalinowski J."/>
            <person name="Ruckert C."/>
        </authorList>
    </citation>
    <scope>NUCLEOTIDE SEQUENCE</scope>
    <source>
        <strain evidence="13">KCTC 32501</strain>
    </source>
</reference>
<dbReference type="PRINTS" id="PR00344">
    <property type="entry name" value="BCTRLSENSOR"/>
</dbReference>
<protein>
    <recommendedName>
        <fullName evidence="3">histidine kinase</fullName>
        <ecNumber evidence="3">2.7.13.3</ecNumber>
    </recommendedName>
</protein>
<keyword evidence="8 13" id="KW-0418">Kinase</keyword>
<sequence>MRISLQIFIGYFLIVAIAAWFVLAIFAEEVKPGVRQSTEDALVDSAQVLANIAAQDIKNNATATGSIAQAFAQINQRPFQSNIGGVIKTRVDYRVYITDAAGIVRYDSSGKDVGADYSRWNDVYLTLRGQYGARSTPSVVGNDATSVMHVAAPIIINDKITGVLTVSKPNSTLMPIINRSEARITQAGVILLGASLLVGLIIMWWINRSISRLERYADDITAGKSVLKPKFISTELRAIINTIATMRERLDGKEYVEQYVHTLTHELKSPLSAIRGAAEIIKEHPPEAAQTQFATNIEEQSHRLQTLIDRLLELANLERAPALSLQPVALHPLLDKALSTQQTELARRNITLSININGNTTVQGDEFLLGQMFSNLIDNAMDFSPNDSSIQIYDEPSLIHHRISIRDHGAGIPDYALPHIFDRFYSLARPHKSKSTGLGLNFVREIMTKHDGQIDIQNHFGGGVLVKLVFPKSLTAKFDRHA</sequence>
<dbReference type="EC" id="2.7.13.3" evidence="3"/>
<comment type="subcellular location">
    <subcellularLocation>
        <location evidence="2">Cell membrane</location>
        <topology evidence="2">Multi-pass membrane protein</topology>
    </subcellularLocation>
</comment>
<evidence type="ECO:0000256" key="7">
    <source>
        <dbReference type="ARBA" id="ARBA00022692"/>
    </source>
</evidence>
<comment type="caution">
    <text evidence="13">The sequence shown here is derived from an EMBL/GenBank/DDBJ whole genome shotgun (WGS) entry which is preliminary data.</text>
</comment>
<comment type="catalytic activity">
    <reaction evidence="1">
        <text>ATP + protein L-histidine = ADP + protein N-phospho-L-histidine.</text>
        <dbReference type="EC" id="2.7.13.3"/>
    </reaction>
</comment>
<keyword evidence="7 11" id="KW-0812">Transmembrane</keyword>
<keyword evidence="14" id="KW-1185">Reference proteome</keyword>
<keyword evidence="6" id="KW-0808">Transferase</keyword>
<dbReference type="InterPro" id="IPR005467">
    <property type="entry name" value="His_kinase_dom"/>
</dbReference>
<dbReference type="SMART" id="SM00388">
    <property type="entry name" value="HisKA"/>
    <property type="match status" value="1"/>
</dbReference>
<dbReference type="Proteomes" id="UP000614287">
    <property type="component" value="Unassembled WGS sequence"/>
</dbReference>
<dbReference type="Pfam" id="PF02518">
    <property type="entry name" value="HATPase_c"/>
    <property type="match status" value="1"/>
</dbReference>
<evidence type="ECO:0000256" key="9">
    <source>
        <dbReference type="ARBA" id="ARBA00022989"/>
    </source>
</evidence>
<gene>
    <name evidence="13" type="primary">creC</name>
    <name evidence="13" type="ORF">GCM10009007_01970</name>
</gene>
<evidence type="ECO:0000256" key="6">
    <source>
        <dbReference type="ARBA" id="ARBA00022679"/>
    </source>
</evidence>
<dbReference type="SUPFAM" id="SSF103190">
    <property type="entry name" value="Sensory domain-like"/>
    <property type="match status" value="1"/>
</dbReference>
<evidence type="ECO:0000256" key="2">
    <source>
        <dbReference type="ARBA" id="ARBA00004651"/>
    </source>
</evidence>
<evidence type="ECO:0000313" key="13">
    <source>
        <dbReference type="EMBL" id="GHA65118.1"/>
    </source>
</evidence>
<dbReference type="InterPro" id="IPR029151">
    <property type="entry name" value="Sensor-like_sf"/>
</dbReference>
<keyword evidence="4" id="KW-1003">Cell membrane</keyword>
<dbReference type="InterPro" id="IPR036097">
    <property type="entry name" value="HisK_dim/P_sf"/>
</dbReference>
<dbReference type="Gene3D" id="3.30.565.10">
    <property type="entry name" value="Histidine kinase-like ATPase, C-terminal domain"/>
    <property type="match status" value="1"/>
</dbReference>
<proteinExistence type="predicted"/>
<evidence type="ECO:0000256" key="10">
    <source>
        <dbReference type="ARBA" id="ARBA00023136"/>
    </source>
</evidence>
<dbReference type="SUPFAM" id="SSF55874">
    <property type="entry name" value="ATPase domain of HSP90 chaperone/DNA topoisomerase II/histidine kinase"/>
    <property type="match status" value="1"/>
</dbReference>
<dbReference type="PANTHER" id="PTHR45436:SF10">
    <property type="entry name" value="HISTIDINE KINASE"/>
    <property type="match status" value="1"/>
</dbReference>
<dbReference type="InterPro" id="IPR050428">
    <property type="entry name" value="TCS_sensor_his_kinase"/>
</dbReference>
<dbReference type="Pfam" id="PF00512">
    <property type="entry name" value="HisKA"/>
    <property type="match status" value="1"/>
</dbReference>
<organism evidence="13 14">
    <name type="scientific">Formosimonas limnophila</name>
    <dbReference type="NCBI Taxonomy" id="1384487"/>
    <lineage>
        <taxon>Bacteria</taxon>
        <taxon>Pseudomonadati</taxon>
        <taxon>Pseudomonadota</taxon>
        <taxon>Betaproteobacteria</taxon>
        <taxon>Burkholderiales</taxon>
        <taxon>Burkholderiaceae</taxon>
        <taxon>Formosimonas</taxon>
    </lineage>
</organism>
<dbReference type="AlphaFoldDB" id="A0A8J3FYD7"/>
<keyword evidence="5" id="KW-0597">Phosphoprotein</keyword>
<evidence type="ECO:0000313" key="14">
    <source>
        <dbReference type="Proteomes" id="UP000614287"/>
    </source>
</evidence>
<feature type="transmembrane region" description="Helical" evidence="11">
    <location>
        <begin position="6"/>
        <end position="27"/>
    </location>
</feature>
<dbReference type="CDD" id="cd00082">
    <property type="entry name" value="HisKA"/>
    <property type="match status" value="1"/>
</dbReference>
<name>A0A8J3FYD7_9BURK</name>
<reference evidence="13" key="2">
    <citation type="submission" date="2020-09" db="EMBL/GenBank/DDBJ databases">
        <authorList>
            <person name="Sun Q."/>
            <person name="Kim S."/>
        </authorList>
    </citation>
    <scope>NUCLEOTIDE SEQUENCE</scope>
    <source>
        <strain evidence="13">KCTC 32501</strain>
    </source>
</reference>
<dbReference type="NCBIfam" id="NF008312">
    <property type="entry name" value="PRK11100.1"/>
    <property type="match status" value="1"/>
</dbReference>
<dbReference type="InterPro" id="IPR003661">
    <property type="entry name" value="HisK_dim/P_dom"/>
</dbReference>
<dbReference type="SMART" id="SM00387">
    <property type="entry name" value="HATPase_c"/>
    <property type="match status" value="1"/>
</dbReference>
<evidence type="ECO:0000256" key="1">
    <source>
        <dbReference type="ARBA" id="ARBA00000085"/>
    </source>
</evidence>
<dbReference type="GO" id="GO:0005886">
    <property type="term" value="C:plasma membrane"/>
    <property type="evidence" value="ECO:0007669"/>
    <property type="project" value="UniProtKB-SubCell"/>
</dbReference>
<evidence type="ECO:0000256" key="11">
    <source>
        <dbReference type="SAM" id="Phobius"/>
    </source>
</evidence>
<dbReference type="PANTHER" id="PTHR45436">
    <property type="entry name" value="SENSOR HISTIDINE KINASE YKOH"/>
    <property type="match status" value="1"/>
</dbReference>
<dbReference type="InterPro" id="IPR003594">
    <property type="entry name" value="HATPase_dom"/>
</dbReference>